<organism evidence="1 2">
    <name type="scientific">Cryobacterium melibiosiphilum</name>
    <dbReference type="NCBI Taxonomy" id="995039"/>
    <lineage>
        <taxon>Bacteria</taxon>
        <taxon>Bacillati</taxon>
        <taxon>Actinomycetota</taxon>
        <taxon>Actinomycetes</taxon>
        <taxon>Micrococcales</taxon>
        <taxon>Microbacteriaceae</taxon>
        <taxon>Cryobacterium</taxon>
    </lineage>
</organism>
<protein>
    <submittedName>
        <fullName evidence="1">Uncharacterized protein</fullName>
    </submittedName>
</protein>
<gene>
    <name evidence="1" type="ORF">D6T64_05450</name>
</gene>
<proteinExistence type="predicted"/>
<comment type="caution">
    <text evidence="1">The sequence shown here is derived from an EMBL/GenBank/DDBJ whole genome shotgun (WGS) entry which is preliminary data.</text>
</comment>
<evidence type="ECO:0000313" key="2">
    <source>
        <dbReference type="Proteomes" id="UP000272015"/>
    </source>
</evidence>
<reference evidence="1 2" key="1">
    <citation type="submission" date="2018-09" db="EMBL/GenBank/DDBJ databases">
        <title>Novel species of Cryobacterium.</title>
        <authorList>
            <person name="Liu Q."/>
            <person name="Xin Y.-H."/>
        </authorList>
    </citation>
    <scope>NUCLEOTIDE SEQUENCE [LARGE SCALE GENOMIC DNA]</scope>
    <source>
        <strain evidence="1 2">Hh39</strain>
    </source>
</reference>
<dbReference type="AlphaFoldDB" id="A0A3A5MLL6"/>
<evidence type="ECO:0000313" key="1">
    <source>
        <dbReference type="EMBL" id="RJT89905.1"/>
    </source>
</evidence>
<name>A0A3A5MLL6_9MICO</name>
<dbReference type="Proteomes" id="UP000272015">
    <property type="component" value="Unassembled WGS sequence"/>
</dbReference>
<sequence>MNFWTHVATRTICKTIGYLMRLRTTPADPRYANHIDEKSSYRVDFWTRDAASGGSKEQPTSTTYSFGLQGMLTAEGL</sequence>
<dbReference type="EMBL" id="QZVS01000067">
    <property type="protein sequence ID" value="RJT89905.1"/>
    <property type="molecule type" value="Genomic_DNA"/>
</dbReference>
<keyword evidence="2" id="KW-1185">Reference proteome</keyword>
<accession>A0A3A5MLL6</accession>